<dbReference type="InterPro" id="IPR042099">
    <property type="entry name" value="ANL_N_sf"/>
</dbReference>
<dbReference type="SUPFAM" id="SSF55961">
    <property type="entry name" value="Bet v1-like"/>
    <property type="match status" value="1"/>
</dbReference>
<feature type="domain" description="AMP-binding enzyme C-terminal" evidence="3">
    <location>
        <begin position="600"/>
        <end position="674"/>
    </location>
</feature>
<evidence type="ECO:0000313" key="5">
    <source>
        <dbReference type="Proteomes" id="UP001651690"/>
    </source>
</evidence>
<dbReference type="SUPFAM" id="SSF56801">
    <property type="entry name" value="Acetyl-CoA synthetase-like"/>
    <property type="match status" value="1"/>
</dbReference>
<dbReference type="Pfam" id="PF00501">
    <property type="entry name" value="AMP-binding"/>
    <property type="match status" value="1"/>
</dbReference>
<dbReference type="PANTHER" id="PTHR43767">
    <property type="entry name" value="LONG-CHAIN-FATTY-ACID--COA LIGASE"/>
    <property type="match status" value="1"/>
</dbReference>
<organism evidence="4 5">
    <name type="scientific">Mycolicibacterium arenosum</name>
    <dbReference type="NCBI Taxonomy" id="2952157"/>
    <lineage>
        <taxon>Bacteria</taxon>
        <taxon>Bacillati</taxon>
        <taxon>Actinomycetota</taxon>
        <taxon>Actinomycetes</taxon>
        <taxon>Mycobacteriales</taxon>
        <taxon>Mycobacteriaceae</taxon>
        <taxon>Mycolicibacterium</taxon>
    </lineage>
</organism>
<feature type="region of interest" description="Disordered" evidence="1">
    <location>
        <begin position="341"/>
        <end position="363"/>
    </location>
</feature>
<comment type="caution">
    <text evidence="4">The sequence shown here is derived from an EMBL/GenBank/DDBJ whole genome shotgun (WGS) entry which is preliminary data.</text>
</comment>
<dbReference type="Proteomes" id="UP001651690">
    <property type="component" value="Unassembled WGS sequence"/>
</dbReference>
<sequence>MAHDVLAFDTALDHACPAVWGILREPDLYSRFFRGIGSCELHTDMAHLFHVRLISPRGTVVQLQMRQVLRESIMEMRLEATQMSRCFASIRLVPEGGGARITVRIFALGQLHPDFAKTGDGAVRDWVRSGLLRISEYLDGEQTSVLANSGEAHSLQLSVLRTMIASGVARASRPDRGLRQLNSLAKWGFTLAGGLGAAAARSPGTVASIDRHGTTTYGQMAARTGFIASGLAAEGWTTDSTFAILARNSAAMVECMIAASKLGANALLLNPGLAARAIEEIVTSHAVDVVFVDDEFEPLVRYLPDRIVRLSTHPRSTVAQRRSIEDVISAGTEATPVAPPKKPGRLVVLTSGTTGTPKGARRPTPPGFGAIAAMLSRMPLRRDEVMLLSAPLFHAWGLAALQLSTPLLASVVLLERFDAEECLESVARHRCTVLVVVPIMIQRILDLPASVISRYDTSSLKVVASSGSPIPGASCTRFMDTFGDVLYNFYGSTEVSWATIADPTDLRLAPTSAGRPPLGTRVAVLGTDGNPLPVGAVGRIFVGNDMLFDGYTNAASPAVADRLMDTGDLGYLDASGRLFIAGRDDEMIISGGENVFPRPVEEALALLPQVSEVAVVGVPDPEYGQRLAVYIVRSDGATLDEAMVKNFVRNRLSRFSIPRDVTFVDELPRTVTGKILKRQLAG</sequence>
<dbReference type="Gene3D" id="3.30.300.30">
    <property type="match status" value="1"/>
</dbReference>
<dbReference type="InterPro" id="IPR050237">
    <property type="entry name" value="ATP-dep_AMP-bd_enzyme"/>
</dbReference>
<evidence type="ECO:0000259" key="3">
    <source>
        <dbReference type="Pfam" id="PF13193"/>
    </source>
</evidence>
<name>A0ABT1M127_9MYCO</name>
<dbReference type="EMBL" id="JANDBD010000003">
    <property type="protein sequence ID" value="MCP9272497.1"/>
    <property type="molecule type" value="Genomic_DNA"/>
</dbReference>
<dbReference type="Pfam" id="PF13193">
    <property type="entry name" value="AMP-binding_C"/>
    <property type="match status" value="1"/>
</dbReference>
<dbReference type="InterPro" id="IPR000873">
    <property type="entry name" value="AMP-dep_synth/lig_dom"/>
</dbReference>
<dbReference type="RefSeq" id="WP_255059676.1">
    <property type="nucleotide sequence ID" value="NZ_JANDBD010000003.1"/>
</dbReference>
<dbReference type="Gene3D" id="3.40.50.12780">
    <property type="entry name" value="N-terminal domain of ligase-like"/>
    <property type="match status" value="1"/>
</dbReference>
<feature type="domain" description="AMP-dependent synthetase/ligase" evidence="2">
    <location>
        <begin position="198"/>
        <end position="551"/>
    </location>
</feature>
<keyword evidence="5" id="KW-1185">Reference proteome</keyword>
<proteinExistence type="predicted"/>
<evidence type="ECO:0000313" key="4">
    <source>
        <dbReference type="EMBL" id="MCP9272497.1"/>
    </source>
</evidence>
<gene>
    <name evidence="4" type="ORF">NM203_09900</name>
</gene>
<accession>A0ABT1M127</accession>
<protein>
    <submittedName>
        <fullName evidence="4">AMP-binding protein</fullName>
    </submittedName>
</protein>
<reference evidence="4 5" key="1">
    <citation type="submission" date="2022-06" db="EMBL/GenBank/DDBJ databases">
        <title>Mycolicibacterium sp. CAU 1645 isolated from seawater.</title>
        <authorList>
            <person name="Kim W."/>
        </authorList>
    </citation>
    <scope>NUCLEOTIDE SEQUENCE [LARGE SCALE GENOMIC DNA]</scope>
    <source>
        <strain evidence="4 5">CAU 1645</strain>
    </source>
</reference>
<dbReference type="PROSITE" id="PS00455">
    <property type="entry name" value="AMP_BINDING"/>
    <property type="match status" value="1"/>
</dbReference>
<dbReference type="CDD" id="cd04433">
    <property type="entry name" value="AFD_class_I"/>
    <property type="match status" value="1"/>
</dbReference>
<evidence type="ECO:0000256" key="1">
    <source>
        <dbReference type="SAM" id="MobiDB-lite"/>
    </source>
</evidence>
<evidence type="ECO:0000259" key="2">
    <source>
        <dbReference type="Pfam" id="PF00501"/>
    </source>
</evidence>
<dbReference type="PANTHER" id="PTHR43767:SF1">
    <property type="entry name" value="NONRIBOSOMAL PEPTIDE SYNTHASE PES1 (EUROFUNG)-RELATED"/>
    <property type="match status" value="1"/>
</dbReference>
<dbReference type="InterPro" id="IPR025110">
    <property type="entry name" value="AMP-bd_C"/>
</dbReference>
<dbReference type="InterPro" id="IPR020845">
    <property type="entry name" value="AMP-binding_CS"/>
</dbReference>
<dbReference type="InterPro" id="IPR045851">
    <property type="entry name" value="AMP-bd_C_sf"/>
</dbReference>